<dbReference type="InterPro" id="IPR007182">
    <property type="entry name" value="MnhB"/>
</dbReference>
<evidence type="ECO:0000256" key="5">
    <source>
        <dbReference type="ARBA" id="ARBA00022989"/>
    </source>
</evidence>
<feature type="transmembrane region" description="Helical" evidence="7">
    <location>
        <begin position="67"/>
        <end position="86"/>
    </location>
</feature>
<evidence type="ECO:0000259" key="8">
    <source>
        <dbReference type="Pfam" id="PF04039"/>
    </source>
</evidence>
<keyword evidence="6 7" id="KW-0472">Membrane</keyword>
<dbReference type="PANTHER" id="PTHR33932">
    <property type="entry name" value="NA(+)/H(+) ANTIPORTER SUBUNIT B"/>
    <property type="match status" value="1"/>
</dbReference>
<evidence type="ECO:0000256" key="4">
    <source>
        <dbReference type="ARBA" id="ARBA00022692"/>
    </source>
</evidence>
<gene>
    <name evidence="9" type="ORF">J2Z35_001699</name>
</gene>
<keyword evidence="5 7" id="KW-1133">Transmembrane helix</keyword>
<evidence type="ECO:0000256" key="2">
    <source>
        <dbReference type="ARBA" id="ARBA00009425"/>
    </source>
</evidence>
<feature type="transmembrane region" description="Helical" evidence="7">
    <location>
        <begin position="106"/>
        <end position="129"/>
    </location>
</feature>
<proteinExistence type="inferred from homology"/>
<keyword evidence="4 7" id="KW-0812">Transmembrane</keyword>
<feature type="domain" description="Na+/H+ antiporter MnhB subunit-related protein" evidence="8">
    <location>
        <begin position="6"/>
        <end position="122"/>
    </location>
</feature>
<organism evidence="9 10">
    <name type="scientific">Acetoanaerobium pronyense</name>
    <dbReference type="NCBI Taxonomy" id="1482736"/>
    <lineage>
        <taxon>Bacteria</taxon>
        <taxon>Bacillati</taxon>
        <taxon>Bacillota</taxon>
        <taxon>Clostridia</taxon>
        <taxon>Peptostreptococcales</taxon>
        <taxon>Filifactoraceae</taxon>
        <taxon>Acetoanaerobium</taxon>
    </lineage>
</organism>
<evidence type="ECO:0000256" key="3">
    <source>
        <dbReference type="ARBA" id="ARBA00022475"/>
    </source>
</evidence>
<evidence type="ECO:0000256" key="1">
    <source>
        <dbReference type="ARBA" id="ARBA00004651"/>
    </source>
</evidence>
<comment type="subcellular location">
    <subcellularLocation>
        <location evidence="1">Cell membrane</location>
        <topology evidence="1">Multi-pass membrane protein</topology>
    </subcellularLocation>
</comment>
<evidence type="ECO:0000313" key="10">
    <source>
        <dbReference type="Proteomes" id="UP001314903"/>
    </source>
</evidence>
<dbReference type="RefSeq" id="WP_209660962.1">
    <property type="nucleotide sequence ID" value="NZ_JAGGLI010000017.1"/>
</dbReference>
<name>A0ABS4KL85_9FIRM</name>
<dbReference type="Pfam" id="PF04039">
    <property type="entry name" value="MnhB"/>
    <property type="match status" value="1"/>
</dbReference>
<keyword evidence="10" id="KW-1185">Reference proteome</keyword>
<protein>
    <submittedName>
        <fullName evidence="9">Multicomponent Na+:H+ antiporter subunit B</fullName>
    </submittedName>
</protein>
<dbReference type="InterPro" id="IPR050622">
    <property type="entry name" value="CPA3_antiporter_subunitB"/>
</dbReference>
<evidence type="ECO:0000256" key="7">
    <source>
        <dbReference type="SAM" id="Phobius"/>
    </source>
</evidence>
<comment type="similarity">
    <text evidence="2">Belongs to the CPA3 antiporters (TC 2.A.63) subunit B family.</text>
</comment>
<evidence type="ECO:0000313" key="9">
    <source>
        <dbReference type="EMBL" id="MBP2027901.1"/>
    </source>
</evidence>
<comment type="caution">
    <text evidence="9">The sequence shown here is derived from an EMBL/GenBank/DDBJ whole genome shotgun (WGS) entry which is preliminary data.</text>
</comment>
<sequence length="136" mass="15320">MKDSIIFRTVSRILFSFMLIFGIYIVAYGDLSPGGGFQGGAILTTAYLFFYFIELDNKISLKKLIKMEKILFLIMVCSGFISFLFYGEFFTNPIVSGGTIHRRIFLVFLNLIIASKVTIGLIGIVESFIEEEDNGI</sequence>
<dbReference type="Proteomes" id="UP001314903">
    <property type="component" value="Unassembled WGS sequence"/>
</dbReference>
<reference evidence="9 10" key="1">
    <citation type="submission" date="2021-03" db="EMBL/GenBank/DDBJ databases">
        <title>Genomic Encyclopedia of Type Strains, Phase IV (KMG-IV): sequencing the most valuable type-strain genomes for metagenomic binning, comparative biology and taxonomic classification.</title>
        <authorList>
            <person name="Goeker M."/>
        </authorList>
    </citation>
    <scope>NUCLEOTIDE SEQUENCE [LARGE SCALE GENOMIC DNA]</scope>
    <source>
        <strain evidence="9 10">DSM 27512</strain>
    </source>
</reference>
<accession>A0ABS4KL85</accession>
<dbReference type="EMBL" id="JAGGLI010000017">
    <property type="protein sequence ID" value="MBP2027901.1"/>
    <property type="molecule type" value="Genomic_DNA"/>
</dbReference>
<feature type="transmembrane region" description="Helical" evidence="7">
    <location>
        <begin position="35"/>
        <end position="55"/>
    </location>
</feature>
<evidence type="ECO:0000256" key="6">
    <source>
        <dbReference type="ARBA" id="ARBA00023136"/>
    </source>
</evidence>
<feature type="transmembrane region" description="Helical" evidence="7">
    <location>
        <begin position="12"/>
        <end position="29"/>
    </location>
</feature>
<keyword evidence="3" id="KW-1003">Cell membrane</keyword>
<dbReference type="PANTHER" id="PTHR33932:SF4">
    <property type="entry name" value="NA(+)_H(+) ANTIPORTER SUBUNIT B"/>
    <property type="match status" value="1"/>
</dbReference>